<dbReference type="EMBL" id="QGKV02000297">
    <property type="protein sequence ID" value="KAF3607150.1"/>
    <property type="molecule type" value="Genomic_DNA"/>
</dbReference>
<name>A0ABQ7EVM3_BRACR</name>
<evidence type="ECO:0000313" key="1">
    <source>
        <dbReference type="EMBL" id="KAF3607150.1"/>
    </source>
</evidence>
<dbReference type="Proteomes" id="UP000266723">
    <property type="component" value="Unassembled WGS sequence"/>
</dbReference>
<sequence length="96" mass="10524">MYQSISSWAPLDHFAQGCSSGLDPPTMNLRKEGAVAELNQGIDQQPMMKPGKINWVKETSVVGDISQRNGTMTRVVDGKNMRDCSLHLCPSDEEAS</sequence>
<proteinExistence type="predicted"/>
<keyword evidence="2" id="KW-1185">Reference proteome</keyword>
<evidence type="ECO:0000313" key="2">
    <source>
        <dbReference type="Proteomes" id="UP000266723"/>
    </source>
</evidence>
<protein>
    <submittedName>
        <fullName evidence="1">Uncharacterized protein</fullName>
    </submittedName>
</protein>
<reference evidence="1 2" key="1">
    <citation type="journal article" date="2020" name="BMC Genomics">
        <title>Intraspecific diversification of the crop wild relative Brassica cretica Lam. using demographic model selection.</title>
        <authorList>
            <person name="Kioukis A."/>
            <person name="Michalopoulou V.A."/>
            <person name="Briers L."/>
            <person name="Pirintsos S."/>
            <person name="Studholme D.J."/>
            <person name="Pavlidis P."/>
            <person name="Sarris P.F."/>
        </authorList>
    </citation>
    <scope>NUCLEOTIDE SEQUENCE [LARGE SCALE GENOMIC DNA]</scope>
    <source>
        <strain evidence="2">cv. PFS-1207/04</strain>
    </source>
</reference>
<comment type="caution">
    <text evidence="1">The sequence shown here is derived from an EMBL/GenBank/DDBJ whole genome shotgun (WGS) entry which is preliminary data.</text>
</comment>
<accession>A0ABQ7EVM3</accession>
<organism evidence="1 2">
    <name type="scientific">Brassica cretica</name>
    <name type="common">Mustard</name>
    <dbReference type="NCBI Taxonomy" id="69181"/>
    <lineage>
        <taxon>Eukaryota</taxon>
        <taxon>Viridiplantae</taxon>
        <taxon>Streptophyta</taxon>
        <taxon>Embryophyta</taxon>
        <taxon>Tracheophyta</taxon>
        <taxon>Spermatophyta</taxon>
        <taxon>Magnoliopsida</taxon>
        <taxon>eudicotyledons</taxon>
        <taxon>Gunneridae</taxon>
        <taxon>Pentapetalae</taxon>
        <taxon>rosids</taxon>
        <taxon>malvids</taxon>
        <taxon>Brassicales</taxon>
        <taxon>Brassicaceae</taxon>
        <taxon>Brassiceae</taxon>
        <taxon>Brassica</taxon>
    </lineage>
</organism>
<gene>
    <name evidence="1" type="ORF">DY000_02047572</name>
</gene>